<proteinExistence type="predicted"/>
<feature type="domain" description="Nudix hydrolase" evidence="1">
    <location>
        <begin position="3"/>
        <end position="120"/>
    </location>
</feature>
<dbReference type="Pfam" id="PF00293">
    <property type="entry name" value="NUDIX"/>
    <property type="match status" value="1"/>
</dbReference>
<dbReference type="AlphaFoldDB" id="A0A0A5GG21"/>
<dbReference type="Proteomes" id="UP000030528">
    <property type="component" value="Unassembled WGS sequence"/>
</dbReference>
<organism evidence="2 3">
    <name type="scientific">Pontibacillus halophilus JSM 076056 = DSM 19796</name>
    <dbReference type="NCBI Taxonomy" id="1385510"/>
    <lineage>
        <taxon>Bacteria</taxon>
        <taxon>Bacillati</taxon>
        <taxon>Bacillota</taxon>
        <taxon>Bacilli</taxon>
        <taxon>Bacillales</taxon>
        <taxon>Bacillaceae</taxon>
        <taxon>Pontibacillus</taxon>
    </lineage>
</organism>
<gene>
    <name evidence="2" type="ORF">N781_06165</name>
</gene>
<dbReference type="InterPro" id="IPR000086">
    <property type="entry name" value="NUDIX_hydrolase_dom"/>
</dbReference>
<dbReference type="EMBL" id="AVPE01000012">
    <property type="protein sequence ID" value="KGX90949.1"/>
    <property type="molecule type" value="Genomic_DNA"/>
</dbReference>
<keyword evidence="3" id="KW-1185">Reference proteome</keyword>
<dbReference type="InterPro" id="IPR015797">
    <property type="entry name" value="NUDIX_hydrolase-like_dom_sf"/>
</dbReference>
<dbReference type="OrthoDB" id="9816289at2"/>
<comment type="caution">
    <text evidence="2">The sequence shown here is derived from an EMBL/GenBank/DDBJ whole genome shotgun (WGS) entry which is preliminary data.</text>
</comment>
<evidence type="ECO:0000313" key="2">
    <source>
        <dbReference type="EMBL" id="KGX90949.1"/>
    </source>
</evidence>
<evidence type="ECO:0000313" key="3">
    <source>
        <dbReference type="Proteomes" id="UP000030528"/>
    </source>
</evidence>
<dbReference type="Gene3D" id="3.90.79.10">
    <property type="entry name" value="Nucleoside Triphosphate Pyrophosphohydrolase"/>
    <property type="match status" value="1"/>
</dbReference>
<accession>A0A0A5GG21</accession>
<name>A0A0A5GG21_9BACI</name>
<dbReference type="STRING" id="1385510.GCA_000425205_02814"/>
<evidence type="ECO:0000259" key="1">
    <source>
        <dbReference type="PROSITE" id="PS51462"/>
    </source>
</evidence>
<reference evidence="2 3" key="1">
    <citation type="submission" date="2013-08" db="EMBL/GenBank/DDBJ databases">
        <authorList>
            <person name="Huang J."/>
            <person name="Wang G."/>
        </authorList>
    </citation>
    <scope>NUCLEOTIDE SEQUENCE [LARGE SCALE GENOMIC DNA]</scope>
    <source>
        <strain evidence="2 3">JSM 076056</strain>
    </source>
</reference>
<protein>
    <submittedName>
        <fullName evidence="2">ADP-ribose pyrophosphatase</fullName>
    </submittedName>
</protein>
<dbReference type="PROSITE" id="PS51462">
    <property type="entry name" value="NUDIX"/>
    <property type="match status" value="1"/>
</dbReference>
<dbReference type="SUPFAM" id="SSF55811">
    <property type="entry name" value="Nudix"/>
    <property type="match status" value="1"/>
</dbReference>
<sequence length="146" mass="16859">MNMNHVYVEAIVVNEQSLLLTEDVLEGDRRLPGGYVDSSETSQDSLVRHVRESTGIDIEIQNLVCVYEHLIPEGGYGVTLLYKCDLKSSNRVEGAHWVHLSDVEDEWNDFIRIRQVFESVWDEHYASVVEEDDEHNRVFVHAKTGW</sequence>